<proteinExistence type="predicted"/>
<organism evidence="1 2">
    <name type="scientific">Trichinella nelsoni</name>
    <dbReference type="NCBI Taxonomy" id="6336"/>
    <lineage>
        <taxon>Eukaryota</taxon>
        <taxon>Metazoa</taxon>
        <taxon>Ecdysozoa</taxon>
        <taxon>Nematoda</taxon>
        <taxon>Enoplea</taxon>
        <taxon>Dorylaimia</taxon>
        <taxon>Trichinellida</taxon>
        <taxon>Trichinellidae</taxon>
        <taxon>Trichinella</taxon>
    </lineage>
</organism>
<gene>
    <name evidence="1" type="ORF">T07_760</name>
</gene>
<protein>
    <submittedName>
        <fullName evidence="1">Uncharacterized protein</fullName>
    </submittedName>
</protein>
<keyword evidence="2" id="KW-1185">Reference proteome</keyword>
<dbReference type="AlphaFoldDB" id="A0A0V0RXX8"/>
<accession>A0A0V0RXX8</accession>
<name>A0A0V0RXX8_9BILA</name>
<evidence type="ECO:0000313" key="2">
    <source>
        <dbReference type="Proteomes" id="UP000054630"/>
    </source>
</evidence>
<sequence>MNYAISKVVEFFLYDKVALSILHFRLLMTDILLSVFEVKKSEKNELLLCDPCDKYAREVEEEAYASFETKEKASEKVKSC</sequence>
<dbReference type="Proteomes" id="UP000054630">
    <property type="component" value="Unassembled WGS sequence"/>
</dbReference>
<evidence type="ECO:0000313" key="1">
    <source>
        <dbReference type="EMBL" id="KRX19324.1"/>
    </source>
</evidence>
<reference evidence="1 2" key="1">
    <citation type="submission" date="2015-01" db="EMBL/GenBank/DDBJ databases">
        <title>Evolution of Trichinella species and genotypes.</title>
        <authorList>
            <person name="Korhonen P.K."/>
            <person name="Edoardo P."/>
            <person name="Giuseppe L.R."/>
            <person name="Gasser R.B."/>
        </authorList>
    </citation>
    <scope>NUCLEOTIDE SEQUENCE [LARGE SCALE GENOMIC DNA]</scope>
    <source>
        <strain evidence="1">ISS37</strain>
    </source>
</reference>
<comment type="caution">
    <text evidence="1">The sequence shown here is derived from an EMBL/GenBank/DDBJ whole genome shotgun (WGS) entry which is preliminary data.</text>
</comment>
<dbReference type="EMBL" id="JYDL01000060">
    <property type="protein sequence ID" value="KRX19324.1"/>
    <property type="molecule type" value="Genomic_DNA"/>
</dbReference>